<dbReference type="Gene3D" id="3.30.1330.60">
    <property type="entry name" value="OmpA-like domain"/>
    <property type="match status" value="1"/>
</dbReference>
<dbReference type="PROSITE" id="PS51123">
    <property type="entry name" value="OMPA_2"/>
    <property type="match status" value="1"/>
</dbReference>
<dbReference type="InterPro" id="IPR050330">
    <property type="entry name" value="Bact_OuterMem_StrucFunc"/>
</dbReference>
<evidence type="ECO:0000259" key="2">
    <source>
        <dbReference type="PROSITE" id="PS51123"/>
    </source>
</evidence>
<evidence type="ECO:0000313" key="3">
    <source>
        <dbReference type="EMBL" id="SEM67082.1"/>
    </source>
</evidence>
<protein>
    <submittedName>
        <fullName evidence="3">OmpA family protein</fullName>
    </submittedName>
</protein>
<dbReference type="SUPFAM" id="SSF103088">
    <property type="entry name" value="OmpA-like"/>
    <property type="match status" value="1"/>
</dbReference>
<dbReference type="InterPro" id="IPR006665">
    <property type="entry name" value="OmpA-like"/>
</dbReference>
<keyword evidence="4" id="KW-1185">Reference proteome</keyword>
<dbReference type="Pfam" id="PF00691">
    <property type="entry name" value="OmpA"/>
    <property type="match status" value="1"/>
</dbReference>
<dbReference type="Proteomes" id="UP000199585">
    <property type="component" value="Unassembled WGS sequence"/>
</dbReference>
<accession>A0A1H8A855</accession>
<sequence>MVNIMCYARQSIPLLVCQSNQEVSVVVSSPSRIAKTALAGLLALTAIAGTSATAQQSARGEIYEPAIWIDPDGCEHWALDDGAEGFMSPHRTRDGRPVCHRSEICGVIPTDTLFATDRYDISPAGRVTLQNFFNTANAFGFMIYGHTDSRASDEYNISLSNNRAFAVANIAQATGKRIVDVKGFGERTPIADNNTAAGMQQNRRVEIYCVR</sequence>
<dbReference type="PANTHER" id="PTHR30329">
    <property type="entry name" value="STATOR ELEMENT OF FLAGELLAR MOTOR COMPLEX"/>
    <property type="match status" value="1"/>
</dbReference>
<keyword evidence="1" id="KW-0472">Membrane</keyword>
<reference evidence="3 4" key="1">
    <citation type="submission" date="2016-10" db="EMBL/GenBank/DDBJ databases">
        <authorList>
            <person name="de Groot N.N."/>
        </authorList>
    </citation>
    <scope>NUCLEOTIDE SEQUENCE [LARGE SCALE GENOMIC DNA]</scope>
    <source>
        <strain evidence="3 4">DSM 16213</strain>
    </source>
</reference>
<name>A0A1H8A855_9RHOB</name>
<dbReference type="InterPro" id="IPR036737">
    <property type="entry name" value="OmpA-like_sf"/>
</dbReference>
<dbReference type="EMBL" id="FOCI01000003">
    <property type="protein sequence ID" value="SEM67082.1"/>
    <property type="molecule type" value="Genomic_DNA"/>
</dbReference>
<proteinExistence type="predicted"/>
<dbReference type="PANTHER" id="PTHR30329:SF21">
    <property type="entry name" value="LIPOPROTEIN YIAD-RELATED"/>
    <property type="match status" value="1"/>
</dbReference>
<dbReference type="AlphaFoldDB" id="A0A1H8A855"/>
<evidence type="ECO:0000256" key="1">
    <source>
        <dbReference type="PROSITE-ProRule" id="PRU00473"/>
    </source>
</evidence>
<dbReference type="GO" id="GO:0016020">
    <property type="term" value="C:membrane"/>
    <property type="evidence" value="ECO:0007669"/>
    <property type="project" value="UniProtKB-UniRule"/>
</dbReference>
<dbReference type="CDD" id="cd07185">
    <property type="entry name" value="OmpA_C-like"/>
    <property type="match status" value="1"/>
</dbReference>
<dbReference type="STRING" id="245187.SAMN04488003_10368"/>
<organism evidence="3 4">
    <name type="scientific">Loktanella fryxellensis</name>
    <dbReference type="NCBI Taxonomy" id="245187"/>
    <lineage>
        <taxon>Bacteria</taxon>
        <taxon>Pseudomonadati</taxon>
        <taxon>Pseudomonadota</taxon>
        <taxon>Alphaproteobacteria</taxon>
        <taxon>Rhodobacterales</taxon>
        <taxon>Roseobacteraceae</taxon>
        <taxon>Loktanella</taxon>
    </lineage>
</organism>
<evidence type="ECO:0000313" key="4">
    <source>
        <dbReference type="Proteomes" id="UP000199585"/>
    </source>
</evidence>
<gene>
    <name evidence="3" type="ORF">SAMN04488003_10368</name>
</gene>
<feature type="domain" description="OmpA-like" evidence="2">
    <location>
        <begin position="101"/>
        <end position="211"/>
    </location>
</feature>